<reference evidence="14" key="1">
    <citation type="journal article" date="2004" name="Environ. Microbiol.">
        <title>The genome of Desulfotalea psychrophila, a sulfate-reducing bacterium from permanently cold Arctic sediments.</title>
        <authorList>
            <person name="Rabus R."/>
            <person name="Ruepp A."/>
            <person name="Frickey T."/>
            <person name="Rattei T."/>
            <person name="Fartmann B."/>
            <person name="Stark M."/>
            <person name="Bauer M."/>
            <person name="Zibat A."/>
            <person name="Lombardot T."/>
            <person name="Becker I."/>
            <person name="Amann J."/>
            <person name="Gellner K."/>
            <person name="Teeling H."/>
            <person name="Leuschner W.D."/>
            <person name="Gloeckner F.-O."/>
            <person name="Lupas A.N."/>
            <person name="Amann R."/>
            <person name="Klenk H.-P."/>
        </authorList>
    </citation>
    <scope>NUCLEOTIDE SEQUENCE [LARGE SCALE GENOMIC DNA]</scope>
    <source>
        <strain evidence="14">DSM 12343 / LSv54</strain>
    </source>
</reference>
<gene>
    <name evidence="13" type="ordered locus">DP1266</name>
</gene>
<evidence type="ECO:0000259" key="12">
    <source>
        <dbReference type="Pfam" id="PF14535"/>
    </source>
</evidence>
<dbReference type="InterPro" id="IPR051414">
    <property type="entry name" value="Adenylate-forming_Reductase"/>
</dbReference>
<comment type="subunit">
    <text evidence="1">Monomer.</text>
</comment>
<dbReference type="Pfam" id="PF14535">
    <property type="entry name" value="AMP-binding_C_2"/>
    <property type="match status" value="1"/>
</dbReference>
<dbReference type="FunFam" id="3.40.50.12780:FF:000016">
    <property type="entry name" value="Phenylacetate-coenzyme A ligase"/>
    <property type="match status" value="1"/>
</dbReference>
<feature type="domain" description="AMP-dependent ligase C-terminal" evidence="12">
    <location>
        <begin position="346"/>
        <end position="442"/>
    </location>
</feature>
<dbReference type="Pfam" id="PF00501">
    <property type="entry name" value="AMP-binding"/>
    <property type="match status" value="1"/>
</dbReference>
<dbReference type="InterPro" id="IPR000873">
    <property type="entry name" value="AMP-dep_synth/lig_dom"/>
</dbReference>
<dbReference type="InterPro" id="IPR042099">
    <property type="entry name" value="ANL_N_sf"/>
</dbReference>
<dbReference type="PANTHER" id="PTHR43439">
    <property type="entry name" value="PHENYLACETATE-COENZYME A LIGASE"/>
    <property type="match status" value="1"/>
</dbReference>
<dbReference type="KEGG" id="dps:DP1266"/>
<keyword evidence="2 10" id="KW-0436">Ligase</keyword>
<dbReference type="Gene3D" id="3.30.300.30">
    <property type="match status" value="1"/>
</dbReference>
<dbReference type="GO" id="GO:0010124">
    <property type="term" value="P:phenylacetate catabolic process"/>
    <property type="evidence" value="ECO:0007669"/>
    <property type="project" value="UniProtKB-UniRule"/>
</dbReference>
<dbReference type="InterPro" id="IPR028154">
    <property type="entry name" value="AMP-dep_Lig_C"/>
</dbReference>
<evidence type="ECO:0000256" key="5">
    <source>
        <dbReference type="ARBA" id="ARBA00060591"/>
    </source>
</evidence>
<dbReference type="EC" id="6.2.1.30" evidence="7 10"/>
<dbReference type="eggNOG" id="COG1541">
    <property type="taxonomic scope" value="Bacteria"/>
</dbReference>
<sequence length="444" mass="49364">MDIVQGDMMSVKYWDEEIETLPREGLESIQLSRLKKLVARMYKTVVPYREKMEAAGVTPSDIKSLADLAKLPFTVKDDLRDNYPFGLFAVPMDEVVRVHASSGTTGKPTVVGYTQDDIVLWSNVMARALTCAGASKKDMIHNSYGYGLFTGGLGAHYGIERLGATVIPVSGGNTKRQITVMKDFGATVLLATPSYALNLAETMDAMGVDPATMPLRIGVFGAEPWSENMREEVEAKLNIKAVDIYGLSEVMGPGVAMECLQSERGMHISEDHFLPEIIDPVTGEVLPPGSEGELVFTTLTKEAFPIIRYRTRDISRLYYEKCACGRTLVRMEKVLGRTDDMLIIRGVNVFPSQVEHVLMSVDGVEPHYQIVVDRIGNLDTMSVQVEVSEDIFSDEIRKLEKLTQFIQREIKDLLGVSCKVQLVESKTIQRSEGKAKRVIDNRKI</sequence>
<dbReference type="FunFam" id="3.30.300.30:FF:000019">
    <property type="entry name" value="Phenylacetate-coenzyme A ligase"/>
    <property type="match status" value="1"/>
</dbReference>
<evidence type="ECO:0000256" key="6">
    <source>
        <dbReference type="ARBA" id="ARBA00061566"/>
    </source>
</evidence>
<comment type="function">
    <text evidence="10">Catalyzes the activation of phenylacetic acid (PA) to phenylacetyl-CoA (PA-CoA).</text>
</comment>
<comment type="pathway">
    <text evidence="5 10">Aromatic compound metabolism; phenylacetate degradation.</text>
</comment>
<dbReference type="STRING" id="177439.DP1266"/>
<dbReference type="Gene3D" id="3.40.50.12780">
    <property type="entry name" value="N-terminal domain of ligase-like"/>
    <property type="match status" value="1"/>
</dbReference>
<dbReference type="InterPro" id="IPR045851">
    <property type="entry name" value="AMP-bd_C_sf"/>
</dbReference>
<dbReference type="GO" id="GO:0047475">
    <property type="term" value="F:phenylacetate-CoA ligase activity"/>
    <property type="evidence" value="ECO:0007669"/>
    <property type="project" value="UniProtKB-EC"/>
</dbReference>
<dbReference type="EMBL" id="CR522870">
    <property type="protein sequence ID" value="CAG35995.1"/>
    <property type="molecule type" value="Genomic_DNA"/>
</dbReference>
<dbReference type="GO" id="GO:0000166">
    <property type="term" value="F:nucleotide binding"/>
    <property type="evidence" value="ECO:0007669"/>
    <property type="project" value="UniProtKB-KW"/>
</dbReference>
<evidence type="ECO:0000256" key="3">
    <source>
        <dbReference type="ARBA" id="ARBA00022741"/>
    </source>
</evidence>
<dbReference type="HOGENOM" id="CLU_035301_1_1_7"/>
<dbReference type="UniPathway" id="UPA00930"/>
<evidence type="ECO:0000256" key="9">
    <source>
        <dbReference type="ARBA" id="ARBA00075111"/>
    </source>
</evidence>
<evidence type="ECO:0000313" key="14">
    <source>
        <dbReference type="Proteomes" id="UP000000602"/>
    </source>
</evidence>
<evidence type="ECO:0000313" key="13">
    <source>
        <dbReference type="EMBL" id="CAG35995.1"/>
    </source>
</evidence>
<dbReference type="PANTHER" id="PTHR43439:SF1">
    <property type="entry name" value="PHENYLACETATE-COENZYME A LIGASE"/>
    <property type="match status" value="1"/>
</dbReference>
<organism evidence="13 14">
    <name type="scientific">Desulfotalea psychrophila (strain LSv54 / DSM 12343)</name>
    <dbReference type="NCBI Taxonomy" id="177439"/>
    <lineage>
        <taxon>Bacteria</taxon>
        <taxon>Pseudomonadati</taxon>
        <taxon>Thermodesulfobacteriota</taxon>
        <taxon>Desulfobulbia</taxon>
        <taxon>Desulfobulbales</taxon>
        <taxon>Desulfocapsaceae</taxon>
        <taxon>Desulfotalea</taxon>
    </lineage>
</organism>
<dbReference type="AlphaFoldDB" id="Q6ANS9"/>
<evidence type="ECO:0000256" key="10">
    <source>
        <dbReference type="PIRNR" id="PIRNR006444"/>
    </source>
</evidence>
<dbReference type="CDD" id="cd05913">
    <property type="entry name" value="PaaK"/>
    <property type="match status" value="1"/>
</dbReference>
<keyword evidence="3 10" id="KW-0547">Nucleotide-binding</keyword>
<dbReference type="SUPFAM" id="SSF56801">
    <property type="entry name" value="Acetyl-CoA synthetase-like"/>
    <property type="match status" value="1"/>
</dbReference>
<evidence type="ECO:0000256" key="7">
    <source>
        <dbReference type="ARBA" id="ARBA00066629"/>
    </source>
</evidence>
<dbReference type="InterPro" id="IPR011880">
    <property type="entry name" value="PA_CoA_ligase"/>
</dbReference>
<dbReference type="Proteomes" id="UP000000602">
    <property type="component" value="Chromosome"/>
</dbReference>
<dbReference type="RefSeq" id="WP_011188507.1">
    <property type="nucleotide sequence ID" value="NC_006138.1"/>
</dbReference>
<evidence type="ECO:0000259" key="11">
    <source>
        <dbReference type="Pfam" id="PF00501"/>
    </source>
</evidence>
<comment type="catalytic activity">
    <reaction evidence="4">
        <text>2-phenylacetate + ATP + CoA = phenylacetyl-CoA + AMP + diphosphate</text>
        <dbReference type="Rhea" id="RHEA:20956"/>
        <dbReference type="ChEBI" id="CHEBI:18401"/>
        <dbReference type="ChEBI" id="CHEBI:30616"/>
        <dbReference type="ChEBI" id="CHEBI:33019"/>
        <dbReference type="ChEBI" id="CHEBI:57287"/>
        <dbReference type="ChEBI" id="CHEBI:57390"/>
        <dbReference type="ChEBI" id="CHEBI:456215"/>
        <dbReference type="EC" id="6.2.1.30"/>
    </reaction>
    <physiologicalReaction direction="left-to-right" evidence="4">
        <dbReference type="Rhea" id="RHEA:20957"/>
    </physiologicalReaction>
</comment>
<evidence type="ECO:0000256" key="1">
    <source>
        <dbReference type="ARBA" id="ARBA00011245"/>
    </source>
</evidence>
<accession>Q6ANS9</accession>
<evidence type="ECO:0000256" key="4">
    <source>
        <dbReference type="ARBA" id="ARBA00050450"/>
    </source>
</evidence>
<protein>
    <recommendedName>
        <fullName evidence="8 10">Phenylacetate-coenzyme A ligase</fullName>
        <ecNumber evidence="7 10">6.2.1.30</ecNumber>
    </recommendedName>
    <alternativeName>
        <fullName evidence="9 10">Phenylacetyl-CoA ligase</fullName>
    </alternativeName>
</protein>
<dbReference type="PIRSF" id="PIRSF006444">
    <property type="entry name" value="PaaK"/>
    <property type="match status" value="1"/>
</dbReference>
<evidence type="ECO:0000256" key="8">
    <source>
        <dbReference type="ARBA" id="ARBA00068695"/>
    </source>
</evidence>
<keyword evidence="14" id="KW-1185">Reference proteome</keyword>
<proteinExistence type="inferred from homology"/>
<feature type="domain" description="AMP-dependent synthetase/ligase" evidence="11">
    <location>
        <begin position="90"/>
        <end position="296"/>
    </location>
</feature>
<evidence type="ECO:0000256" key="2">
    <source>
        <dbReference type="ARBA" id="ARBA00022598"/>
    </source>
</evidence>
<comment type="similarity">
    <text evidence="6 10">Belongs to the phenylacetyl-CoA ligase family.</text>
</comment>
<name>Q6ANS9_DESPS</name>